<dbReference type="Pfam" id="PF01966">
    <property type="entry name" value="HD"/>
    <property type="match status" value="1"/>
</dbReference>
<dbReference type="Proteomes" id="UP000002601">
    <property type="component" value="Chromosome"/>
</dbReference>
<protein>
    <submittedName>
        <fullName evidence="2">Metal dependent phosphohydrolase</fullName>
    </submittedName>
</protein>
<keyword evidence="2" id="KW-0378">Hydrolase</keyword>
<dbReference type="InterPro" id="IPR003607">
    <property type="entry name" value="HD/PDEase_dom"/>
</dbReference>
<dbReference type="AlphaFoldDB" id="C6C1G0"/>
<dbReference type="STRING" id="526222.Desal_3084"/>
<dbReference type="eggNOG" id="COG1418">
    <property type="taxonomic scope" value="Bacteria"/>
</dbReference>
<dbReference type="CDD" id="cd00077">
    <property type="entry name" value="HDc"/>
    <property type="match status" value="1"/>
</dbReference>
<organism evidence="2 3">
    <name type="scientific">Maridesulfovibrio salexigens (strain ATCC 14822 / DSM 2638 / NCIMB 8403 / VKM B-1763)</name>
    <name type="common">Desulfovibrio salexigens</name>
    <dbReference type="NCBI Taxonomy" id="526222"/>
    <lineage>
        <taxon>Bacteria</taxon>
        <taxon>Pseudomonadati</taxon>
        <taxon>Thermodesulfobacteriota</taxon>
        <taxon>Desulfovibrionia</taxon>
        <taxon>Desulfovibrionales</taxon>
        <taxon>Desulfovibrionaceae</taxon>
        <taxon>Maridesulfovibrio</taxon>
    </lineage>
</organism>
<dbReference type="SUPFAM" id="SSF109604">
    <property type="entry name" value="HD-domain/PDEase-like"/>
    <property type="match status" value="1"/>
</dbReference>
<name>C6C1G0_MARSD</name>
<sequence>MPIPTPEQCEQLLASNNTPEASIIHSRIVRDVARRIGRDLKWLRDRGPNMALITAAALLHDIAKGQPNHAAAGAAIVRGSGYDEVADIVAAHNDIEFSGDFPVTEKEIVFIADKLVKGDQMVTVIYMFDHKIESCTDEELLAKLKQSKEVALRIKTSIEQETGKNLEELAIAED</sequence>
<dbReference type="GO" id="GO:0016787">
    <property type="term" value="F:hydrolase activity"/>
    <property type="evidence" value="ECO:0007669"/>
    <property type="project" value="UniProtKB-KW"/>
</dbReference>
<proteinExistence type="predicted"/>
<dbReference type="SMART" id="SM00471">
    <property type="entry name" value="HDc"/>
    <property type="match status" value="1"/>
</dbReference>
<reference evidence="2 3" key="1">
    <citation type="submission" date="2009-06" db="EMBL/GenBank/DDBJ databases">
        <title>Complete sequence of Desulfovibrio salexigens DSM 2638.</title>
        <authorList>
            <consortium name="US DOE Joint Genome Institute"/>
            <person name="Lucas S."/>
            <person name="Copeland A."/>
            <person name="Lapidus A."/>
            <person name="Glavina del Rio T."/>
            <person name="Tice H."/>
            <person name="Bruce D."/>
            <person name="Goodwin L."/>
            <person name="Pitluck S."/>
            <person name="Munk A.C."/>
            <person name="Brettin T."/>
            <person name="Detter J.C."/>
            <person name="Han C."/>
            <person name="Tapia R."/>
            <person name="Larimer F."/>
            <person name="Land M."/>
            <person name="Hauser L."/>
            <person name="Kyrpides N."/>
            <person name="Anderson I."/>
            <person name="Wall J.D."/>
            <person name="Arkin A.P."/>
            <person name="Dehal P."/>
            <person name="Chivian D."/>
            <person name="Giles B."/>
            <person name="Hazen T.C."/>
        </authorList>
    </citation>
    <scope>NUCLEOTIDE SEQUENCE [LARGE SCALE GENOMIC DNA]</scope>
    <source>
        <strain evidence="3">ATCC 14822 / DSM 2638 / NCIMB 8403 / VKM B-1763</strain>
    </source>
</reference>
<dbReference type="RefSeq" id="WP_015852951.1">
    <property type="nucleotide sequence ID" value="NC_012881.1"/>
</dbReference>
<dbReference type="KEGG" id="dsa:Desal_3084"/>
<accession>C6C1G0</accession>
<dbReference type="InterPro" id="IPR006674">
    <property type="entry name" value="HD_domain"/>
</dbReference>
<dbReference type="OrthoDB" id="5453875at2"/>
<dbReference type="HOGENOM" id="CLU_116766_0_0_7"/>
<feature type="domain" description="HD/PDEase" evidence="1">
    <location>
        <begin position="18"/>
        <end position="127"/>
    </location>
</feature>
<keyword evidence="3" id="KW-1185">Reference proteome</keyword>
<evidence type="ECO:0000313" key="2">
    <source>
        <dbReference type="EMBL" id="ACS81135.1"/>
    </source>
</evidence>
<evidence type="ECO:0000259" key="1">
    <source>
        <dbReference type="SMART" id="SM00471"/>
    </source>
</evidence>
<dbReference type="EMBL" id="CP001649">
    <property type="protein sequence ID" value="ACS81135.1"/>
    <property type="molecule type" value="Genomic_DNA"/>
</dbReference>
<gene>
    <name evidence="2" type="ordered locus">Desal_3084</name>
</gene>
<evidence type="ECO:0000313" key="3">
    <source>
        <dbReference type="Proteomes" id="UP000002601"/>
    </source>
</evidence>
<dbReference type="Gene3D" id="1.10.3210.10">
    <property type="entry name" value="Hypothetical protein af1432"/>
    <property type="match status" value="1"/>
</dbReference>